<sequence>MLLSWFICLLSLVPLATVFGAWLWFWEAVVEQAVSTPPVRDASATKVNAKNPVFQEIGRIDIKLIFDF</sequence>
<dbReference type="AlphaFoldDB" id="A0A3S0XY79"/>
<organism evidence="1 2">
    <name type="scientific">Chlorogloeopsis fritschii PCC 6912</name>
    <dbReference type="NCBI Taxonomy" id="211165"/>
    <lineage>
        <taxon>Bacteria</taxon>
        <taxon>Bacillati</taxon>
        <taxon>Cyanobacteriota</taxon>
        <taxon>Cyanophyceae</taxon>
        <taxon>Nostocales</taxon>
        <taxon>Chlorogloeopsidaceae</taxon>
        <taxon>Chlorogloeopsis</taxon>
    </lineage>
</organism>
<evidence type="ECO:0000313" key="2">
    <source>
        <dbReference type="Proteomes" id="UP000268857"/>
    </source>
</evidence>
<proteinExistence type="predicted"/>
<accession>A0A3S0XY79</accession>
<protein>
    <submittedName>
        <fullName evidence="1">Uncharacterized protein</fullName>
    </submittedName>
</protein>
<dbReference type="Proteomes" id="UP000268857">
    <property type="component" value="Unassembled WGS sequence"/>
</dbReference>
<comment type="caution">
    <text evidence="1">The sequence shown here is derived from an EMBL/GenBank/DDBJ whole genome shotgun (WGS) entry which is preliminary data.</text>
</comment>
<gene>
    <name evidence="1" type="ORF">PCC6912_19870</name>
</gene>
<dbReference type="EMBL" id="RSCJ01000006">
    <property type="protein sequence ID" value="RUR83744.1"/>
    <property type="molecule type" value="Genomic_DNA"/>
</dbReference>
<name>A0A3S0XY79_CHLFR</name>
<reference evidence="1 2" key="1">
    <citation type="journal article" date="2019" name="Genome Biol. Evol.">
        <title>Day and night: Metabolic profiles and evolutionary relationships of six axenic non-marine cyanobacteria.</title>
        <authorList>
            <person name="Will S.E."/>
            <person name="Henke P."/>
            <person name="Boedeker C."/>
            <person name="Huang S."/>
            <person name="Brinkmann H."/>
            <person name="Rohde M."/>
            <person name="Jarek M."/>
            <person name="Friedl T."/>
            <person name="Seufert S."/>
            <person name="Schumacher M."/>
            <person name="Overmann J."/>
            <person name="Neumann-Schaal M."/>
            <person name="Petersen J."/>
        </authorList>
    </citation>
    <scope>NUCLEOTIDE SEQUENCE [LARGE SCALE GENOMIC DNA]</scope>
    <source>
        <strain evidence="1 2">PCC 6912</strain>
    </source>
</reference>
<keyword evidence="2" id="KW-1185">Reference proteome</keyword>
<evidence type="ECO:0000313" key="1">
    <source>
        <dbReference type="EMBL" id="RUR83744.1"/>
    </source>
</evidence>